<dbReference type="GO" id="GO:0016829">
    <property type="term" value="F:lyase activity"/>
    <property type="evidence" value="ECO:0007669"/>
    <property type="project" value="UniProtKB-KW"/>
</dbReference>
<dbReference type="Gene3D" id="1.10.600.10">
    <property type="entry name" value="Farnesyl Diphosphate Synthase"/>
    <property type="match status" value="1"/>
</dbReference>
<dbReference type="EMBL" id="JBGMDY010000007">
    <property type="protein sequence ID" value="KAL2327943.1"/>
    <property type="molecule type" value="Genomic_DNA"/>
</dbReference>
<evidence type="ECO:0000256" key="3">
    <source>
        <dbReference type="ARBA" id="ARBA00023239"/>
    </source>
</evidence>
<dbReference type="InterPro" id="IPR050148">
    <property type="entry name" value="Terpene_synthase-like"/>
</dbReference>
<dbReference type="Pfam" id="PF03936">
    <property type="entry name" value="Terpene_synth_C"/>
    <property type="match status" value="1"/>
</dbReference>
<dbReference type="GO" id="GO:0046872">
    <property type="term" value="F:metal ion binding"/>
    <property type="evidence" value="ECO:0007669"/>
    <property type="project" value="UniProtKB-KW"/>
</dbReference>
<evidence type="ECO:0000313" key="6">
    <source>
        <dbReference type="EMBL" id="KAL2327943.1"/>
    </source>
</evidence>
<comment type="caution">
    <text evidence="6">The sequence shown here is derived from an EMBL/GenBank/DDBJ whole genome shotgun (WGS) entry which is preliminary data.</text>
</comment>
<dbReference type="PANTHER" id="PTHR31225">
    <property type="entry name" value="OS04G0344100 PROTEIN-RELATED"/>
    <property type="match status" value="1"/>
</dbReference>
<name>A0ABD1LWN0_9FABA</name>
<evidence type="ECO:0000313" key="7">
    <source>
        <dbReference type="Proteomes" id="UP001603857"/>
    </source>
</evidence>
<sequence length="115" mass="12924">MTAARWLKNNYKPTIKEYLHTSTITVGYSLCVVSSYIGMGNIATKNIFKWARNEPKLLKAGSIIYRLMDDIVSNEERWNTSNGSKKSFVSGSSTKGQTALPEKLLLPPRIILRNS</sequence>
<dbReference type="InterPro" id="IPR008949">
    <property type="entry name" value="Isoprenoid_synthase_dom_sf"/>
</dbReference>
<comment type="cofactor">
    <cofactor evidence="1">
        <name>Mg(2+)</name>
        <dbReference type="ChEBI" id="CHEBI:18420"/>
    </cofactor>
</comment>
<organism evidence="6 7">
    <name type="scientific">Flemingia macrophylla</name>
    <dbReference type="NCBI Taxonomy" id="520843"/>
    <lineage>
        <taxon>Eukaryota</taxon>
        <taxon>Viridiplantae</taxon>
        <taxon>Streptophyta</taxon>
        <taxon>Embryophyta</taxon>
        <taxon>Tracheophyta</taxon>
        <taxon>Spermatophyta</taxon>
        <taxon>Magnoliopsida</taxon>
        <taxon>eudicotyledons</taxon>
        <taxon>Gunneridae</taxon>
        <taxon>Pentapetalae</taxon>
        <taxon>rosids</taxon>
        <taxon>fabids</taxon>
        <taxon>Fabales</taxon>
        <taxon>Fabaceae</taxon>
        <taxon>Papilionoideae</taxon>
        <taxon>50 kb inversion clade</taxon>
        <taxon>NPAAA clade</taxon>
        <taxon>indigoferoid/millettioid clade</taxon>
        <taxon>Phaseoleae</taxon>
        <taxon>Flemingia</taxon>
    </lineage>
</organism>
<accession>A0ABD1LWN0</accession>
<dbReference type="InterPro" id="IPR005630">
    <property type="entry name" value="Terpene_synthase_metal-bd"/>
</dbReference>
<gene>
    <name evidence="6" type="ORF">Fmac_021370</name>
</gene>
<reference evidence="6 7" key="1">
    <citation type="submission" date="2024-08" db="EMBL/GenBank/DDBJ databases">
        <title>Insights into the chromosomal genome structure of Flemingia macrophylla.</title>
        <authorList>
            <person name="Ding Y."/>
            <person name="Zhao Y."/>
            <person name="Bi W."/>
            <person name="Wu M."/>
            <person name="Zhao G."/>
            <person name="Gong Y."/>
            <person name="Li W."/>
            <person name="Zhang P."/>
        </authorList>
    </citation>
    <scope>NUCLEOTIDE SEQUENCE [LARGE SCALE GENOMIC DNA]</scope>
    <source>
        <strain evidence="6">DYQJB</strain>
        <tissue evidence="6">Leaf</tissue>
    </source>
</reference>
<keyword evidence="2" id="KW-0479">Metal-binding</keyword>
<dbReference type="Proteomes" id="UP001603857">
    <property type="component" value="Unassembled WGS sequence"/>
</dbReference>
<feature type="compositionally biased region" description="Polar residues" evidence="4">
    <location>
        <begin position="79"/>
        <end position="97"/>
    </location>
</feature>
<dbReference type="AlphaFoldDB" id="A0ABD1LWN0"/>
<feature type="region of interest" description="Disordered" evidence="4">
    <location>
        <begin position="77"/>
        <end position="101"/>
    </location>
</feature>
<evidence type="ECO:0000256" key="4">
    <source>
        <dbReference type="SAM" id="MobiDB-lite"/>
    </source>
</evidence>
<proteinExistence type="predicted"/>
<keyword evidence="7" id="KW-1185">Reference proteome</keyword>
<keyword evidence="3" id="KW-0456">Lyase</keyword>
<evidence type="ECO:0000259" key="5">
    <source>
        <dbReference type="Pfam" id="PF03936"/>
    </source>
</evidence>
<evidence type="ECO:0000256" key="2">
    <source>
        <dbReference type="ARBA" id="ARBA00022723"/>
    </source>
</evidence>
<feature type="domain" description="Terpene synthase metal-binding" evidence="5">
    <location>
        <begin position="2"/>
        <end position="76"/>
    </location>
</feature>
<protein>
    <recommendedName>
        <fullName evidence="5">Terpene synthase metal-binding domain-containing protein</fullName>
    </recommendedName>
</protein>
<dbReference type="PANTHER" id="PTHR31225:SF221">
    <property type="entry name" value="(-)-GERMACRENE D SYNTHASE"/>
    <property type="match status" value="1"/>
</dbReference>
<evidence type="ECO:0000256" key="1">
    <source>
        <dbReference type="ARBA" id="ARBA00001946"/>
    </source>
</evidence>
<dbReference type="SUPFAM" id="SSF48576">
    <property type="entry name" value="Terpenoid synthases"/>
    <property type="match status" value="1"/>
</dbReference>